<evidence type="ECO:0000313" key="2">
    <source>
        <dbReference type="EMBL" id="QHU04670.1"/>
    </source>
</evidence>
<sequence>MSSNNPLALKPGYLNWWQSLLLAFACTLAGVIAAVTATMPQVDAKGVAVASWVGDLLKLVPHALMLFGLMADAITYDGVYWTSTIVGLSAIPLHGQLEYIVNGLIVLFDKLMAGLTASAPAKPASGFPATPNPGGGGMRGGVEPFTGCNITGGDMDKTHRTTQSLVVTASIISYFFVDLWLNRGVINALGVLTLGILLMGGQAMVISKCFKDADDKSLTAGILYAMVFGLIIGGGYFSFFQSFYPMYLPSTVIPLSNTISDASISDTGFVYIPGIGLVSASSPQGQQAIANGTALSPNEMSNALQLTGTVGTGARGSAATCG</sequence>
<organism evidence="2">
    <name type="scientific">viral metagenome</name>
    <dbReference type="NCBI Taxonomy" id="1070528"/>
    <lineage>
        <taxon>unclassified sequences</taxon>
        <taxon>metagenomes</taxon>
        <taxon>organismal metagenomes</taxon>
    </lineage>
</organism>
<accession>A0A6C0JIU8</accession>
<dbReference type="EMBL" id="MN740403">
    <property type="protein sequence ID" value="QHU04670.1"/>
    <property type="molecule type" value="Genomic_DNA"/>
</dbReference>
<feature type="transmembrane region" description="Helical" evidence="1">
    <location>
        <begin position="188"/>
        <end position="206"/>
    </location>
</feature>
<dbReference type="AlphaFoldDB" id="A0A6C0JIU8"/>
<proteinExistence type="predicted"/>
<name>A0A6C0JIU8_9ZZZZ</name>
<feature type="transmembrane region" description="Helical" evidence="1">
    <location>
        <begin position="16"/>
        <end position="35"/>
    </location>
</feature>
<keyword evidence="1" id="KW-0812">Transmembrane</keyword>
<keyword evidence="1" id="KW-0472">Membrane</keyword>
<keyword evidence="1" id="KW-1133">Transmembrane helix</keyword>
<evidence type="ECO:0000256" key="1">
    <source>
        <dbReference type="SAM" id="Phobius"/>
    </source>
</evidence>
<protein>
    <submittedName>
        <fullName evidence="2">Uncharacterized protein</fullName>
    </submittedName>
</protein>
<reference evidence="2" key="1">
    <citation type="journal article" date="2020" name="Nature">
        <title>Giant virus diversity and host interactions through global metagenomics.</title>
        <authorList>
            <person name="Schulz F."/>
            <person name="Roux S."/>
            <person name="Paez-Espino D."/>
            <person name="Jungbluth S."/>
            <person name="Walsh D.A."/>
            <person name="Denef V.J."/>
            <person name="McMahon K.D."/>
            <person name="Konstantinidis K.T."/>
            <person name="Eloe-Fadrosh E.A."/>
            <person name="Kyrpides N.C."/>
            <person name="Woyke T."/>
        </authorList>
    </citation>
    <scope>NUCLEOTIDE SEQUENCE</scope>
    <source>
        <strain evidence="2">GVMAG-M-3300027708-51</strain>
    </source>
</reference>
<feature type="transmembrane region" description="Helical" evidence="1">
    <location>
        <begin position="218"/>
        <end position="239"/>
    </location>
</feature>